<name>A0ABW1ZZV7_9GAMM</name>
<sequence length="292" mass="34040">MSANATATCTANITLFNDELRLFDCIEFNLQFRWIDTICDLAFLLMDLEANGQFRWAHRLLNRYLELTGDYKALKLLNFYKAYRAMVRAKVAMLGEQNDIDTFRRYLRLAQLYARQPQPALLLMHGLSGSGKSYISGQLVERIDAIRIRSDIERKRLYRELSLKGDKLEMYGQEMNIRTYHRLFETTRDMLRAGYTVVVDATFIRQRPRISYAELATSLKVPFRIISCHCEQKLIEARLKRRQAKGMDASDADVTVMRQQKKCSIRWTTTSWAIPFRSTPMTMRRSNCSPAG</sequence>
<organism evidence="1 2">
    <name type="scientific">Marinobacterium aestuariivivens</name>
    <dbReference type="NCBI Taxonomy" id="1698799"/>
    <lineage>
        <taxon>Bacteria</taxon>
        <taxon>Pseudomonadati</taxon>
        <taxon>Pseudomonadota</taxon>
        <taxon>Gammaproteobacteria</taxon>
        <taxon>Oceanospirillales</taxon>
        <taxon>Oceanospirillaceae</taxon>
        <taxon>Marinobacterium</taxon>
    </lineage>
</organism>
<dbReference type="EMBL" id="JBHSWE010000001">
    <property type="protein sequence ID" value="MFC6670739.1"/>
    <property type="molecule type" value="Genomic_DNA"/>
</dbReference>
<proteinExistence type="predicted"/>
<dbReference type="SUPFAM" id="SSF56112">
    <property type="entry name" value="Protein kinase-like (PK-like)"/>
    <property type="match status" value="1"/>
</dbReference>
<dbReference type="InterPro" id="IPR052732">
    <property type="entry name" value="Cell-binding_unc_protein"/>
</dbReference>
<dbReference type="PANTHER" id="PTHR43883:SF1">
    <property type="entry name" value="GLUCONOKINASE"/>
    <property type="match status" value="1"/>
</dbReference>
<evidence type="ECO:0000313" key="1">
    <source>
        <dbReference type="EMBL" id="MFC6670739.1"/>
    </source>
</evidence>
<gene>
    <name evidence="1" type="ORF">ACFQDL_12140</name>
</gene>
<dbReference type="PANTHER" id="PTHR43883">
    <property type="entry name" value="SLR0207 PROTEIN"/>
    <property type="match status" value="1"/>
</dbReference>
<keyword evidence="2" id="KW-1185">Reference proteome</keyword>
<protein>
    <submittedName>
        <fullName evidence="1">AAA family ATPase</fullName>
    </submittedName>
</protein>
<evidence type="ECO:0000313" key="2">
    <source>
        <dbReference type="Proteomes" id="UP001596422"/>
    </source>
</evidence>
<dbReference type="SUPFAM" id="SSF52540">
    <property type="entry name" value="P-loop containing nucleoside triphosphate hydrolases"/>
    <property type="match status" value="1"/>
</dbReference>
<dbReference type="Pfam" id="PF13671">
    <property type="entry name" value="AAA_33"/>
    <property type="match status" value="1"/>
</dbReference>
<accession>A0ABW1ZZV7</accession>
<dbReference type="Gene3D" id="3.40.50.300">
    <property type="entry name" value="P-loop containing nucleotide triphosphate hydrolases"/>
    <property type="match status" value="1"/>
</dbReference>
<dbReference type="InterPro" id="IPR011009">
    <property type="entry name" value="Kinase-like_dom_sf"/>
</dbReference>
<dbReference type="Proteomes" id="UP001596422">
    <property type="component" value="Unassembled WGS sequence"/>
</dbReference>
<reference evidence="2" key="1">
    <citation type="journal article" date="2019" name="Int. J. Syst. Evol. Microbiol.">
        <title>The Global Catalogue of Microorganisms (GCM) 10K type strain sequencing project: providing services to taxonomists for standard genome sequencing and annotation.</title>
        <authorList>
            <consortium name="The Broad Institute Genomics Platform"/>
            <consortium name="The Broad Institute Genome Sequencing Center for Infectious Disease"/>
            <person name="Wu L."/>
            <person name="Ma J."/>
        </authorList>
    </citation>
    <scope>NUCLEOTIDE SEQUENCE [LARGE SCALE GENOMIC DNA]</scope>
    <source>
        <strain evidence="2">NBRC 111756</strain>
    </source>
</reference>
<dbReference type="InterPro" id="IPR027417">
    <property type="entry name" value="P-loop_NTPase"/>
</dbReference>
<comment type="caution">
    <text evidence="1">The sequence shown here is derived from an EMBL/GenBank/DDBJ whole genome shotgun (WGS) entry which is preliminary data.</text>
</comment>
<dbReference type="RefSeq" id="WP_379909240.1">
    <property type="nucleotide sequence ID" value="NZ_JBHSWE010000001.1"/>
</dbReference>